<gene>
    <name evidence="1" type="ORF">SDC9_108231</name>
</gene>
<dbReference type="AlphaFoldDB" id="A0A645BDW7"/>
<organism evidence="1">
    <name type="scientific">bioreactor metagenome</name>
    <dbReference type="NCBI Taxonomy" id="1076179"/>
    <lineage>
        <taxon>unclassified sequences</taxon>
        <taxon>metagenomes</taxon>
        <taxon>ecological metagenomes</taxon>
    </lineage>
</organism>
<comment type="caution">
    <text evidence="1">The sequence shown here is derived from an EMBL/GenBank/DDBJ whole genome shotgun (WGS) entry which is preliminary data.</text>
</comment>
<protein>
    <submittedName>
        <fullName evidence="1">Uncharacterized protein</fullName>
    </submittedName>
</protein>
<name>A0A645BDW7_9ZZZZ</name>
<accession>A0A645BDW7</accession>
<reference evidence="1" key="1">
    <citation type="submission" date="2019-08" db="EMBL/GenBank/DDBJ databases">
        <authorList>
            <person name="Kucharzyk K."/>
            <person name="Murdoch R.W."/>
            <person name="Higgins S."/>
            <person name="Loffler F."/>
        </authorList>
    </citation>
    <scope>NUCLEOTIDE SEQUENCE</scope>
</reference>
<proteinExistence type="predicted"/>
<dbReference type="EMBL" id="VSSQ01018304">
    <property type="protein sequence ID" value="MPM61373.1"/>
    <property type="molecule type" value="Genomic_DNA"/>
</dbReference>
<sequence>MTIDDLDKLLQEMKFESFHFYFATNTIGFQFFGSQKQINYRLNINPQWRIFKNDALINSSLSCPWHEDYENEQDYKNDFKDWCDSAKYLKDLQIKNIQISNGLGDLEISWSDNSKLQTVISYDKDEHWYIEIENELKRYIMETGKVIIETIVKK</sequence>
<evidence type="ECO:0000313" key="1">
    <source>
        <dbReference type="EMBL" id="MPM61373.1"/>
    </source>
</evidence>